<evidence type="ECO:0000256" key="8">
    <source>
        <dbReference type="ARBA" id="ARBA00023242"/>
    </source>
</evidence>
<keyword evidence="13" id="KW-1185">Reference proteome</keyword>
<accession>A0A9P1ELW7</accession>
<evidence type="ECO:0000256" key="3">
    <source>
        <dbReference type="ARBA" id="ARBA00022821"/>
    </source>
</evidence>
<comment type="subcellular location">
    <subcellularLocation>
        <location evidence="1">Nucleus</location>
    </subcellularLocation>
</comment>
<feature type="domain" description="AP2/ERF" evidence="11">
    <location>
        <begin position="104"/>
        <end position="161"/>
    </location>
</feature>
<dbReference type="GO" id="GO:0005634">
    <property type="term" value="C:nucleus"/>
    <property type="evidence" value="ECO:0007669"/>
    <property type="project" value="UniProtKB-SubCell"/>
</dbReference>
<dbReference type="EMBL" id="CAMAPE010000070">
    <property type="protein sequence ID" value="CAH9116558.1"/>
    <property type="molecule type" value="Genomic_DNA"/>
</dbReference>
<dbReference type="InterPro" id="IPR001471">
    <property type="entry name" value="AP2/ERF_dom"/>
</dbReference>
<evidence type="ECO:0000256" key="10">
    <source>
        <dbReference type="SAM" id="MobiDB-lite"/>
    </source>
</evidence>
<comment type="caution">
    <text evidence="12">The sequence shown here is derived from an EMBL/GenBank/DDBJ whole genome shotgun (WGS) entry which is preliminary data.</text>
</comment>
<evidence type="ECO:0000313" key="12">
    <source>
        <dbReference type="EMBL" id="CAH9116558.1"/>
    </source>
</evidence>
<evidence type="ECO:0000256" key="7">
    <source>
        <dbReference type="ARBA" id="ARBA00023163"/>
    </source>
</evidence>
<organism evidence="12 13">
    <name type="scientific">Cuscuta europaea</name>
    <name type="common">European dodder</name>
    <dbReference type="NCBI Taxonomy" id="41803"/>
    <lineage>
        <taxon>Eukaryota</taxon>
        <taxon>Viridiplantae</taxon>
        <taxon>Streptophyta</taxon>
        <taxon>Embryophyta</taxon>
        <taxon>Tracheophyta</taxon>
        <taxon>Spermatophyta</taxon>
        <taxon>Magnoliopsida</taxon>
        <taxon>eudicotyledons</taxon>
        <taxon>Gunneridae</taxon>
        <taxon>Pentapetalae</taxon>
        <taxon>asterids</taxon>
        <taxon>lamiids</taxon>
        <taxon>Solanales</taxon>
        <taxon>Convolvulaceae</taxon>
        <taxon>Cuscuteae</taxon>
        <taxon>Cuscuta</taxon>
        <taxon>Cuscuta subgen. Cuscuta</taxon>
    </lineage>
</organism>
<proteinExistence type="inferred from homology"/>
<feature type="region of interest" description="Disordered" evidence="10">
    <location>
        <begin position="65"/>
        <end position="98"/>
    </location>
</feature>
<protein>
    <recommendedName>
        <fullName evidence="11">AP2/ERF domain-containing protein</fullName>
    </recommendedName>
</protein>
<evidence type="ECO:0000256" key="4">
    <source>
        <dbReference type="ARBA" id="ARBA00023015"/>
    </source>
</evidence>
<dbReference type="SUPFAM" id="SSF54171">
    <property type="entry name" value="DNA-binding domain"/>
    <property type="match status" value="1"/>
</dbReference>
<dbReference type="PROSITE" id="PS51032">
    <property type="entry name" value="AP2_ERF"/>
    <property type="match status" value="1"/>
</dbReference>
<dbReference type="PANTHER" id="PTHR31657">
    <property type="entry name" value="ETHYLENE-RESPONSIVE TRANSCRIPTION FACTOR ERF061"/>
    <property type="match status" value="1"/>
</dbReference>
<feature type="compositionally biased region" description="Pro residues" evidence="10">
    <location>
        <begin position="71"/>
        <end position="80"/>
    </location>
</feature>
<evidence type="ECO:0000256" key="5">
    <source>
        <dbReference type="ARBA" id="ARBA00023125"/>
    </source>
</evidence>
<dbReference type="GO" id="GO:0000976">
    <property type="term" value="F:transcription cis-regulatory region binding"/>
    <property type="evidence" value="ECO:0007669"/>
    <property type="project" value="UniProtKB-ARBA"/>
</dbReference>
<evidence type="ECO:0000256" key="1">
    <source>
        <dbReference type="ARBA" id="ARBA00004123"/>
    </source>
</evidence>
<sequence>MKAPVREVMDSERAQQWRSVDSKSDRPFKKIKSSAPNLSPLFGLEGGGQSMDNLRLLNLQMLSSSYQQGGPYPPPPPPAYFPGDRNSFPKQPQNKLLTRPPTKVYRGVRQRHWGKWVAEIRLQKSRARIWLGTFSTAEEAAMAYDREAYKQRGENAQLNFPELFLGCNDRDASSSVGPRSCENTAPVVCPTLPLTAEVEPRPLLSQTASSGHSSEYVWAGLVHGIGGGLF</sequence>
<evidence type="ECO:0000256" key="2">
    <source>
        <dbReference type="ARBA" id="ARBA00022745"/>
    </source>
</evidence>
<keyword evidence="4" id="KW-0805">Transcription regulation</keyword>
<evidence type="ECO:0000256" key="6">
    <source>
        <dbReference type="ARBA" id="ARBA00023159"/>
    </source>
</evidence>
<keyword evidence="7" id="KW-0804">Transcription</keyword>
<evidence type="ECO:0000256" key="9">
    <source>
        <dbReference type="ARBA" id="ARBA00024343"/>
    </source>
</evidence>
<keyword evidence="6" id="KW-0010">Activator</keyword>
<dbReference type="GO" id="GO:0009873">
    <property type="term" value="P:ethylene-activated signaling pathway"/>
    <property type="evidence" value="ECO:0007669"/>
    <property type="project" value="UniProtKB-KW"/>
</dbReference>
<name>A0A9P1ELW7_CUSEU</name>
<dbReference type="InterPro" id="IPR016177">
    <property type="entry name" value="DNA-bd_dom_sf"/>
</dbReference>
<keyword evidence="2" id="KW-0936">Ethylene signaling pathway</keyword>
<dbReference type="InterPro" id="IPR051758">
    <property type="entry name" value="ERF/AP2-like"/>
</dbReference>
<keyword evidence="5" id="KW-0238">DNA-binding</keyword>
<dbReference type="GO" id="GO:0003700">
    <property type="term" value="F:DNA-binding transcription factor activity"/>
    <property type="evidence" value="ECO:0007669"/>
    <property type="project" value="InterPro"/>
</dbReference>
<evidence type="ECO:0000313" key="13">
    <source>
        <dbReference type="Proteomes" id="UP001152484"/>
    </source>
</evidence>
<dbReference type="FunFam" id="3.30.730.10:FF:000001">
    <property type="entry name" value="Ethylene-responsive transcription factor 2"/>
    <property type="match status" value="1"/>
</dbReference>
<reference evidence="12" key="1">
    <citation type="submission" date="2022-07" db="EMBL/GenBank/DDBJ databases">
        <authorList>
            <person name="Macas J."/>
            <person name="Novak P."/>
            <person name="Neumann P."/>
        </authorList>
    </citation>
    <scope>NUCLEOTIDE SEQUENCE</scope>
</reference>
<dbReference type="PANTHER" id="PTHR31657:SF40">
    <property type="entry name" value="ETHYLENE-RESPONSIVE TRANSCRIPTION FACTOR ERF062"/>
    <property type="match status" value="1"/>
</dbReference>
<keyword evidence="8" id="KW-0539">Nucleus</keyword>
<evidence type="ECO:0000259" key="11">
    <source>
        <dbReference type="PROSITE" id="PS51032"/>
    </source>
</evidence>
<dbReference type="OrthoDB" id="771648at2759"/>
<feature type="compositionally biased region" description="Basic and acidic residues" evidence="10">
    <location>
        <begin position="1"/>
        <end position="28"/>
    </location>
</feature>
<dbReference type="AlphaFoldDB" id="A0A9P1ELW7"/>
<dbReference type="PRINTS" id="PR00367">
    <property type="entry name" value="ETHRSPELEMNT"/>
</dbReference>
<keyword evidence="3" id="KW-0611">Plant defense</keyword>
<dbReference type="SMART" id="SM00380">
    <property type="entry name" value="AP2"/>
    <property type="match status" value="1"/>
</dbReference>
<dbReference type="Proteomes" id="UP001152484">
    <property type="component" value="Unassembled WGS sequence"/>
</dbReference>
<dbReference type="GO" id="GO:0006952">
    <property type="term" value="P:defense response"/>
    <property type="evidence" value="ECO:0007669"/>
    <property type="project" value="UniProtKB-KW"/>
</dbReference>
<comment type="similarity">
    <text evidence="9">Belongs to the AP2/ERF transcription factor family. ERF subfamily.</text>
</comment>
<feature type="region of interest" description="Disordered" evidence="10">
    <location>
        <begin position="1"/>
        <end position="44"/>
    </location>
</feature>
<dbReference type="InterPro" id="IPR036955">
    <property type="entry name" value="AP2/ERF_dom_sf"/>
</dbReference>
<dbReference type="Gene3D" id="3.30.730.10">
    <property type="entry name" value="AP2/ERF domain"/>
    <property type="match status" value="1"/>
</dbReference>
<dbReference type="CDD" id="cd00018">
    <property type="entry name" value="AP2"/>
    <property type="match status" value="1"/>
</dbReference>
<gene>
    <name evidence="12" type="ORF">CEURO_LOCUS21215</name>
</gene>
<dbReference type="Pfam" id="PF00847">
    <property type="entry name" value="AP2"/>
    <property type="match status" value="1"/>
</dbReference>